<proteinExistence type="inferred from homology"/>
<comment type="subunit">
    <text evidence="2">Homotetramer.</text>
</comment>
<organism evidence="4 5">
    <name type="scientific">Pan troglodytes</name>
    <name type="common">Chimpanzee</name>
    <dbReference type="NCBI Taxonomy" id="9598"/>
    <lineage>
        <taxon>Eukaryota</taxon>
        <taxon>Metazoa</taxon>
        <taxon>Chordata</taxon>
        <taxon>Craniata</taxon>
        <taxon>Vertebrata</taxon>
        <taxon>Euteleostomi</taxon>
        <taxon>Mammalia</taxon>
        <taxon>Eutheria</taxon>
        <taxon>Euarchontoglires</taxon>
        <taxon>Primates</taxon>
        <taxon>Haplorrhini</taxon>
        <taxon>Catarrhini</taxon>
        <taxon>Hominidae</taxon>
        <taxon>Pan</taxon>
    </lineage>
</organism>
<dbReference type="Gene3D" id="3.20.20.140">
    <property type="entry name" value="Metal-dependent hydrolases"/>
    <property type="match status" value="1"/>
</dbReference>
<dbReference type="PANTHER" id="PTHR11359:SF2">
    <property type="entry name" value="AMP DEAMINASE 3"/>
    <property type="match status" value="1"/>
</dbReference>
<dbReference type="Pfam" id="PF19326">
    <property type="entry name" value="AMP_deaminase"/>
    <property type="match status" value="1"/>
</dbReference>
<dbReference type="SUPFAM" id="SSF51556">
    <property type="entry name" value="Metallo-dependent hydrolases"/>
    <property type="match status" value="1"/>
</dbReference>
<dbReference type="EMBL" id="NBAG03000219">
    <property type="protein sequence ID" value="PNI79319.1"/>
    <property type="molecule type" value="Genomic_DNA"/>
</dbReference>
<dbReference type="PANTHER" id="PTHR11359">
    <property type="entry name" value="AMP DEAMINASE"/>
    <property type="match status" value="1"/>
</dbReference>
<feature type="non-terminal residue" evidence="4">
    <location>
        <position position="1"/>
    </location>
</feature>
<dbReference type="Proteomes" id="UP000236370">
    <property type="component" value="Unassembled WGS sequence"/>
</dbReference>
<keyword evidence="3" id="KW-0546">Nucleotide metabolism</keyword>
<dbReference type="InterPro" id="IPR006329">
    <property type="entry name" value="AMPD"/>
</dbReference>
<name>A0A2J8P5M8_PANTR</name>
<comment type="caution">
    <text evidence="4">The sequence shown here is derived from an EMBL/GenBank/DDBJ whole genome shotgun (WGS) entry which is preliminary data.</text>
</comment>
<dbReference type="GO" id="GO:0003876">
    <property type="term" value="F:AMP deaminase activity"/>
    <property type="evidence" value="ECO:0007669"/>
    <property type="project" value="InterPro"/>
</dbReference>
<sequence length="90" mass="10327">PPYSYYLYYMYANIMVLNNLRRERGLSTFLFRPHCGEAGSITHLVSAFLTADNISHGLLLKKQQQFVPRIFQEPSEGIPAQGTACFSFHR</sequence>
<evidence type="ECO:0000313" key="5">
    <source>
        <dbReference type="Proteomes" id="UP000236370"/>
    </source>
</evidence>
<protein>
    <submittedName>
        <fullName evidence="4">AMPD3 isoform 6</fullName>
    </submittedName>
</protein>
<reference evidence="4 5" key="1">
    <citation type="submission" date="2017-12" db="EMBL/GenBank/DDBJ databases">
        <title>High-resolution comparative analysis of great ape genomes.</title>
        <authorList>
            <person name="Pollen A."/>
            <person name="Hastie A."/>
            <person name="Hormozdiari F."/>
            <person name="Dougherty M."/>
            <person name="Liu R."/>
            <person name="Chaisson M."/>
            <person name="Hoppe E."/>
            <person name="Hill C."/>
            <person name="Pang A."/>
            <person name="Hillier L."/>
            <person name="Baker C."/>
            <person name="Armstrong J."/>
            <person name="Shendure J."/>
            <person name="Paten B."/>
            <person name="Wilson R."/>
            <person name="Chao H."/>
            <person name="Schneider V."/>
            <person name="Ventura M."/>
            <person name="Kronenberg Z."/>
            <person name="Murali S."/>
            <person name="Gordon D."/>
            <person name="Cantsilieris S."/>
            <person name="Munson K."/>
            <person name="Nelson B."/>
            <person name="Raja A."/>
            <person name="Underwood J."/>
            <person name="Diekhans M."/>
            <person name="Fiddes I."/>
            <person name="Haussler D."/>
            <person name="Eichler E."/>
        </authorList>
    </citation>
    <scope>NUCLEOTIDE SEQUENCE [LARGE SCALE GENOMIC DNA]</scope>
    <source>
        <strain evidence="4">Yerkes chimp pedigree #C0471</strain>
    </source>
</reference>
<dbReference type="AlphaFoldDB" id="A0A2J8P5M8"/>
<evidence type="ECO:0000256" key="2">
    <source>
        <dbReference type="ARBA" id="ARBA00011881"/>
    </source>
</evidence>
<comment type="similarity">
    <text evidence="1">Belongs to the metallo-dependent hydrolases superfamily. Adenosine and AMP deaminases family.</text>
</comment>
<evidence type="ECO:0000313" key="4">
    <source>
        <dbReference type="EMBL" id="PNI79319.1"/>
    </source>
</evidence>
<gene>
    <name evidence="4" type="ORF">CK820_G0005781</name>
</gene>
<accession>A0A2J8P5M8</accession>
<dbReference type="InterPro" id="IPR032466">
    <property type="entry name" value="Metal_Hydrolase"/>
</dbReference>
<evidence type="ECO:0000256" key="1">
    <source>
        <dbReference type="ARBA" id="ARBA00006676"/>
    </source>
</evidence>
<evidence type="ECO:0000256" key="3">
    <source>
        <dbReference type="ARBA" id="ARBA00023080"/>
    </source>
</evidence>
<dbReference type="GO" id="GO:0032264">
    <property type="term" value="P:IMP salvage"/>
    <property type="evidence" value="ECO:0007669"/>
    <property type="project" value="InterPro"/>
</dbReference>